<comment type="caution">
    <text evidence="1">The sequence shown here is derived from an EMBL/GenBank/DDBJ whole genome shotgun (WGS) entry which is preliminary data.</text>
</comment>
<dbReference type="HOGENOM" id="CLU_1955360_0_0_0"/>
<dbReference type="Proteomes" id="UP000004358">
    <property type="component" value="Unassembled WGS sequence"/>
</dbReference>
<dbReference type="OrthoDB" id="9849951at2"/>
<organism evidence="1 2">
    <name type="scientific">Blastopirellula marina DSM 3645</name>
    <dbReference type="NCBI Taxonomy" id="314230"/>
    <lineage>
        <taxon>Bacteria</taxon>
        <taxon>Pseudomonadati</taxon>
        <taxon>Planctomycetota</taxon>
        <taxon>Planctomycetia</taxon>
        <taxon>Pirellulales</taxon>
        <taxon>Pirellulaceae</taxon>
        <taxon>Blastopirellula</taxon>
    </lineage>
</organism>
<evidence type="ECO:0000313" key="2">
    <source>
        <dbReference type="Proteomes" id="UP000004358"/>
    </source>
</evidence>
<gene>
    <name evidence="1" type="ORF">DSM3645_12791</name>
</gene>
<dbReference type="EMBL" id="AANZ01000007">
    <property type="protein sequence ID" value="EAQ80897.1"/>
    <property type="molecule type" value="Genomic_DNA"/>
</dbReference>
<protein>
    <recommendedName>
        <fullName evidence="3">STAS/SEC14 domain-containing protein</fullName>
    </recommendedName>
</protein>
<dbReference type="AlphaFoldDB" id="A3ZRX5"/>
<evidence type="ECO:0000313" key="1">
    <source>
        <dbReference type="EMBL" id="EAQ80897.1"/>
    </source>
</evidence>
<evidence type="ECO:0008006" key="3">
    <source>
        <dbReference type="Google" id="ProtNLM"/>
    </source>
</evidence>
<name>A3ZRX5_9BACT</name>
<sequence length="128" mass="14017">MVSQVDFTIEDDILVAKVSGVWRKPADSLATLQQILEKAEAEDLHQVLYLSEVTGSAPSTLEAHFLGERAAAILGPLVLGYVPVAEREAKLEESVRFITQVAQNRGLLSRQFADQTAARGWLSRQRAG</sequence>
<accession>A3ZRX5</accession>
<dbReference type="RefSeq" id="WP_002650457.1">
    <property type="nucleotide sequence ID" value="NZ_CH672376.1"/>
</dbReference>
<proteinExistence type="predicted"/>
<reference evidence="1 2" key="1">
    <citation type="submission" date="2006-02" db="EMBL/GenBank/DDBJ databases">
        <authorList>
            <person name="Amann R."/>
            <person name="Ferriera S."/>
            <person name="Johnson J."/>
            <person name="Kravitz S."/>
            <person name="Halpern A."/>
            <person name="Remington K."/>
            <person name="Beeson K."/>
            <person name="Tran B."/>
            <person name="Rogers Y.-H."/>
            <person name="Friedman R."/>
            <person name="Venter J.C."/>
        </authorList>
    </citation>
    <scope>NUCLEOTIDE SEQUENCE [LARGE SCALE GENOMIC DNA]</scope>
    <source>
        <strain evidence="1 2">DSM 3645</strain>
    </source>
</reference>